<feature type="region of interest" description="Disordered" evidence="3">
    <location>
        <begin position="1"/>
        <end position="25"/>
    </location>
</feature>
<evidence type="ECO:0000313" key="6">
    <source>
        <dbReference type="Proteomes" id="UP000199361"/>
    </source>
</evidence>
<evidence type="ECO:0000256" key="2">
    <source>
        <dbReference type="PROSITE-ProRule" id="PRU00335"/>
    </source>
</evidence>
<feature type="DNA-binding region" description="H-T-H motif" evidence="2">
    <location>
        <begin position="49"/>
        <end position="68"/>
    </location>
</feature>
<dbReference type="InterPro" id="IPR009057">
    <property type="entry name" value="Homeodomain-like_sf"/>
</dbReference>
<reference evidence="5 6" key="1">
    <citation type="submission" date="2016-10" db="EMBL/GenBank/DDBJ databases">
        <authorList>
            <person name="de Groot N.N."/>
        </authorList>
    </citation>
    <scope>NUCLEOTIDE SEQUENCE [LARGE SCALE GENOMIC DNA]</scope>
    <source>
        <strain evidence="5 6">CGMCC 4.5598</strain>
    </source>
</reference>
<accession>A0A1I0KSK9</accession>
<dbReference type="InterPro" id="IPR050109">
    <property type="entry name" value="HTH-type_TetR-like_transc_reg"/>
</dbReference>
<dbReference type="GO" id="GO:0000976">
    <property type="term" value="F:transcription cis-regulatory region binding"/>
    <property type="evidence" value="ECO:0007669"/>
    <property type="project" value="TreeGrafter"/>
</dbReference>
<feature type="domain" description="HTH tetR-type" evidence="4">
    <location>
        <begin position="25"/>
        <end position="86"/>
    </location>
</feature>
<dbReference type="SUPFAM" id="SSF46689">
    <property type="entry name" value="Homeodomain-like"/>
    <property type="match status" value="1"/>
</dbReference>
<organism evidence="5 6">
    <name type="scientific">Nonomuraea wenchangensis</name>
    <dbReference type="NCBI Taxonomy" id="568860"/>
    <lineage>
        <taxon>Bacteria</taxon>
        <taxon>Bacillati</taxon>
        <taxon>Actinomycetota</taxon>
        <taxon>Actinomycetes</taxon>
        <taxon>Streptosporangiales</taxon>
        <taxon>Streptosporangiaceae</taxon>
        <taxon>Nonomuraea</taxon>
    </lineage>
</organism>
<gene>
    <name evidence="5" type="ORF">SAMN05421811_109120</name>
</gene>
<evidence type="ECO:0000313" key="5">
    <source>
        <dbReference type="EMBL" id="SEU28037.1"/>
    </source>
</evidence>
<keyword evidence="1 2" id="KW-0238">DNA-binding</keyword>
<evidence type="ECO:0000256" key="1">
    <source>
        <dbReference type="ARBA" id="ARBA00023125"/>
    </source>
</evidence>
<dbReference type="EMBL" id="FOHX01000009">
    <property type="protein sequence ID" value="SEU28037.1"/>
    <property type="molecule type" value="Genomic_DNA"/>
</dbReference>
<dbReference type="Pfam" id="PF00440">
    <property type="entry name" value="TetR_N"/>
    <property type="match status" value="1"/>
</dbReference>
<proteinExistence type="predicted"/>
<keyword evidence="6" id="KW-1185">Reference proteome</keyword>
<dbReference type="Proteomes" id="UP000199361">
    <property type="component" value="Unassembled WGS sequence"/>
</dbReference>
<dbReference type="STRING" id="568860.SAMN05421811_109120"/>
<dbReference type="InterPro" id="IPR001647">
    <property type="entry name" value="HTH_TetR"/>
</dbReference>
<dbReference type="PANTHER" id="PTHR30055">
    <property type="entry name" value="HTH-TYPE TRANSCRIPTIONAL REGULATOR RUTR"/>
    <property type="match status" value="1"/>
</dbReference>
<sequence>MLPTMRGRPSLPVLGQPQPERADAARNRQKIIDATARIIAERGAAAGLSLDEVARMAGVGVGTVYRRFGDRNGLVLALMDEQERRFQTEFFSGPPPLGPGAPPGERIAAFLGALVDRVLAQQELFLLLEKGGKPWYGGPYRVHHIHLATLVGQARPDVDAAYLADALLAPVNAVLIGYQREARGMSVAQIKAGLAALAAAAVRA</sequence>
<dbReference type="PROSITE" id="PS50977">
    <property type="entry name" value="HTH_TETR_2"/>
    <property type="match status" value="1"/>
</dbReference>
<dbReference type="GO" id="GO:0003700">
    <property type="term" value="F:DNA-binding transcription factor activity"/>
    <property type="evidence" value="ECO:0007669"/>
    <property type="project" value="TreeGrafter"/>
</dbReference>
<name>A0A1I0KSK9_9ACTN</name>
<dbReference type="AlphaFoldDB" id="A0A1I0KSK9"/>
<evidence type="ECO:0000259" key="4">
    <source>
        <dbReference type="PROSITE" id="PS50977"/>
    </source>
</evidence>
<evidence type="ECO:0000256" key="3">
    <source>
        <dbReference type="SAM" id="MobiDB-lite"/>
    </source>
</evidence>
<protein>
    <submittedName>
        <fullName evidence="5">Regulatory protein, tetR family</fullName>
    </submittedName>
</protein>
<dbReference type="PANTHER" id="PTHR30055:SF209">
    <property type="entry name" value="POSSIBLE TRANSCRIPTIONAL REGULATORY PROTEIN (PROBABLY TETR-FAMILY)"/>
    <property type="match status" value="1"/>
</dbReference>
<dbReference type="Gene3D" id="1.10.357.10">
    <property type="entry name" value="Tetracycline Repressor, domain 2"/>
    <property type="match status" value="1"/>
</dbReference>